<evidence type="ECO:0000313" key="2">
    <source>
        <dbReference type="EMBL" id="RHN78167.1"/>
    </source>
</evidence>
<evidence type="ECO:0000313" key="4">
    <source>
        <dbReference type="Proteomes" id="UP000002051"/>
    </source>
</evidence>
<reference evidence="1 4" key="1">
    <citation type="journal article" date="2011" name="Nature">
        <title>The Medicago genome provides insight into the evolution of rhizobial symbioses.</title>
        <authorList>
            <person name="Young N.D."/>
            <person name="Debelle F."/>
            <person name="Oldroyd G.E."/>
            <person name="Geurts R."/>
            <person name="Cannon S.B."/>
            <person name="Udvardi M.K."/>
            <person name="Benedito V.A."/>
            <person name="Mayer K.F."/>
            <person name="Gouzy J."/>
            <person name="Schoof H."/>
            <person name="Van de Peer Y."/>
            <person name="Proost S."/>
            <person name="Cook D.R."/>
            <person name="Meyers B.C."/>
            <person name="Spannagl M."/>
            <person name="Cheung F."/>
            <person name="De Mita S."/>
            <person name="Krishnakumar V."/>
            <person name="Gundlach H."/>
            <person name="Zhou S."/>
            <person name="Mudge J."/>
            <person name="Bharti A.K."/>
            <person name="Murray J.D."/>
            <person name="Naoumkina M.A."/>
            <person name="Rosen B."/>
            <person name="Silverstein K.A."/>
            <person name="Tang H."/>
            <person name="Rombauts S."/>
            <person name="Zhao P.X."/>
            <person name="Zhou P."/>
            <person name="Barbe V."/>
            <person name="Bardou P."/>
            <person name="Bechner M."/>
            <person name="Bellec A."/>
            <person name="Berger A."/>
            <person name="Berges H."/>
            <person name="Bidwell S."/>
            <person name="Bisseling T."/>
            <person name="Choisne N."/>
            <person name="Couloux A."/>
            <person name="Denny R."/>
            <person name="Deshpande S."/>
            <person name="Dai X."/>
            <person name="Doyle J.J."/>
            <person name="Dudez A.M."/>
            <person name="Farmer A.D."/>
            <person name="Fouteau S."/>
            <person name="Franken C."/>
            <person name="Gibelin C."/>
            <person name="Gish J."/>
            <person name="Goldstein S."/>
            <person name="Gonzalez A.J."/>
            <person name="Green P.J."/>
            <person name="Hallab A."/>
            <person name="Hartog M."/>
            <person name="Hua A."/>
            <person name="Humphray S.J."/>
            <person name="Jeong D.H."/>
            <person name="Jing Y."/>
            <person name="Jocker A."/>
            <person name="Kenton S.M."/>
            <person name="Kim D.J."/>
            <person name="Klee K."/>
            <person name="Lai H."/>
            <person name="Lang C."/>
            <person name="Lin S."/>
            <person name="Macmil S.L."/>
            <person name="Magdelenat G."/>
            <person name="Matthews L."/>
            <person name="McCorrison J."/>
            <person name="Monaghan E.L."/>
            <person name="Mun J.H."/>
            <person name="Najar F.Z."/>
            <person name="Nicholson C."/>
            <person name="Noirot C."/>
            <person name="O'Bleness M."/>
            <person name="Paule C.R."/>
            <person name="Poulain J."/>
            <person name="Prion F."/>
            <person name="Qin B."/>
            <person name="Qu C."/>
            <person name="Retzel E.F."/>
            <person name="Riddle C."/>
            <person name="Sallet E."/>
            <person name="Samain S."/>
            <person name="Samson N."/>
            <person name="Sanders I."/>
            <person name="Saurat O."/>
            <person name="Scarpelli C."/>
            <person name="Schiex T."/>
            <person name="Segurens B."/>
            <person name="Severin A.J."/>
            <person name="Sherrier D.J."/>
            <person name="Shi R."/>
            <person name="Sims S."/>
            <person name="Singer S.R."/>
            <person name="Sinharoy S."/>
            <person name="Sterck L."/>
            <person name="Viollet A."/>
            <person name="Wang B.B."/>
            <person name="Wang K."/>
            <person name="Wang M."/>
            <person name="Wang X."/>
            <person name="Warfsmann J."/>
            <person name="Weissenbach J."/>
            <person name="White D.D."/>
            <person name="White J.D."/>
            <person name="Wiley G.B."/>
            <person name="Wincker P."/>
            <person name="Xing Y."/>
            <person name="Yang L."/>
            <person name="Yao Z."/>
            <person name="Ying F."/>
            <person name="Zhai J."/>
            <person name="Zhou L."/>
            <person name="Zuber A."/>
            <person name="Denarie J."/>
            <person name="Dixon R.A."/>
            <person name="May G.D."/>
            <person name="Schwartz D.C."/>
            <person name="Rogers J."/>
            <person name="Quetier F."/>
            <person name="Town C.D."/>
            <person name="Roe B.A."/>
        </authorList>
    </citation>
    <scope>NUCLEOTIDE SEQUENCE [LARGE SCALE GENOMIC DNA]</scope>
    <source>
        <strain evidence="1">A17</strain>
        <strain evidence="3 4">cv. Jemalong A17</strain>
    </source>
</reference>
<evidence type="ECO:0000313" key="5">
    <source>
        <dbReference type="Proteomes" id="UP000265566"/>
    </source>
</evidence>
<reference evidence="5" key="4">
    <citation type="journal article" date="2018" name="Nat. Plants">
        <title>Whole-genome landscape of Medicago truncatula symbiotic genes.</title>
        <authorList>
            <person name="Pecrix Y."/>
            <person name="Staton S.E."/>
            <person name="Sallet E."/>
            <person name="Lelandais-Briere C."/>
            <person name="Moreau S."/>
            <person name="Carrere S."/>
            <person name="Blein T."/>
            <person name="Jardinaud M.F."/>
            <person name="Latrasse D."/>
            <person name="Zouine M."/>
            <person name="Zahm M."/>
            <person name="Kreplak J."/>
            <person name="Mayjonade B."/>
            <person name="Satge C."/>
            <person name="Perez M."/>
            <person name="Cauet S."/>
            <person name="Marande W."/>
            <person name="Chantry-Darmon C."/>
            <person name="Lopez-Roques C."/>
            <person name="Bouchez O."/>
            <person name="Berard A."/>
            <person name="Debelle F."/>
            <person name="Munos S."/>
            <person name="Bendahmane A."/>
            <person name="Berges H."/>
            <person name="Niebel A."/>
            <person name="Buitink J."/>
            <person name="Frugier F."/>
            <person name="Benhamed M."/>
            <person name="Crespi M."/>
            <person name="Gouzy J."/>
            <person name="Gamas P."/>
        </authorList>
    </citation>
    <scope>NUCLEOTIDE SEQUENCE [LARGE SCALE GENOMIC DNA]</scope>
    <source>
        <strain evidence="5">cv. Jemalong A17</strain>
    </source>
</reference>
<protein>
    <submittedName>
        <fullName evidence="1 3">Uncharacterized protein</fullName>
    </submittedName>
</protein>
<dbReference type="EnsemblPlants" id="KEH15639">
    <property type="protein sequence ID" value="KEH15639"/>
    <property type="gene ID" value="MTR_0703s0020"/>
</dbReference>
<name>A0A072TDK0_MEDTR</name>
<proteinExistence type="predicted"/>
<gene>
    <name evidence="1" type="ORF">MTR_0703s0020</name>
    <name evidence="2" type="ORF">MtrunA17_Chr1g0162541</name>
</gene>
<organism evidence="1 4">
    <name type="scientific">Medicago truncatula</name>
    <name type="common">Barrel medic</name>
    <name type="synonym">Medicago tribuloides</name>
    <dbReference type="NCBI Taxonomy" id="3880"/>
    <lineage>
        <taxon>Eukaryota</taxon>
        <taxon>Viridiplantae</taxon>
        <taxon>Streptophyta</taxon>
        <taxon>Embryophyta</taxon>
        <taxon>Tracheophyta</taxon>
        <taxon>Spermatophyta</taxon>
        <taxon>Magnoliopsida</taxon>
        <taxon>eudicotyledons</taxon>
        <taxon>Gunneridae</taxon>
        <taxon>Pentapetalae</taxon>
        <taxon>rosids</taxon>
        <taxon>fabids</taxon>
        <taxon>Fabales</taxon>
        <taxon>Fabaceae</taxon>
        <taxon>Papilionoideae</taxon>
        <taxon>50 kb inversion clade</taxon>
        <taxon>NPAAA clade</taxon>
        <taxon>Hologalegina</taxon>
        <taxon>IRL clade</taxon>
        <taxon>Trifolieae</taxon>
        <taxon>Medicago</taxon>
    </lineage>
</organism>
<dbReference type="Proteomes" id="UP000265566">
    <property type="component" value="Chromosome 1"/>
</dbReference>
<dbReference type="Proteomes" id="UP000002051">
    <property type="component" value="Unassembled WGS sequence"/>
</dbReference>
<dbReference type="EMBL" id="KL403427">
    <property type="protein sequence ID" value="KEH15639.1"/>
    <property type="molecule type" value="Genomic_DNA"/>
</dbReference>
<sequence length="83" mass="9639">MTKRKNTHRSYHLPSVRCVSASFACGFEFDFFLRYDLDPVRSVVVLHEFDSVSDSSFFFYCDSVLFLLESGAILVLDRFELVL</sequence>
<keyword evidence="4" id="KW-1185">Reference proteome</keyword>
<evidence type="ECO:0000313" key="3">
    <source>
        <dbReference type="EnsemblPlants" id="KEH15639"/>
    </source>
</evidence>
<reference evidence="1 4" key="2">
    <citation type="journal article" date="2014" name="BMC Genomics">
        <title>An improved genome release (version Mt4.0) for the model legume Medicago truncatula.</title>
        <authorList>
            <person name="Tang H."/>
            <person name="Krishnakumar V."/>
            <person name="Bidwell S."/>
            <person name="Rosen B."/>
            <person name="Chan A."/>
            <person name="Zhou S."/>
            <person name="Gentzbittel L."/>
            <person name="Childs K.L."/>
            <person name="Yandell M."/>
            <person name="Gundlach H."/>
            <person name="Mayer K.F."/>
            <person name="Schwartz D.C."/>
            <person name="Town C.D."/>
        </authorList>
    </citation>
    <scope>GENOME REANNOTATION</scope>
    <source>
        <strain evidence="1">A17</strain>
        <strain evidence="3 4">cv. Jemalong A17</strain>
    </source>
</reference>
<reference evidence="2" key="5">
    <citation type="journal article" date="2018" name="Nat. Plants">
        <title>Whole-genome landscape of Medicago truncatula symbiotic genes.</title>
        <authorList>
            <person name="Pecrix Y."/>
            <person name="Gamas P."/>
            <person name="Carrere S."/>
        </authorList>
    </citation>
    <scope>NUCLEOTIDE SEQUENCE</scope>
    <source>
        <tissue evidence="2">Leaves</tissue>
    </source>
</reference>
<dbReference type="PaxDb" id="3880-AES98470"/>
<accession>A0A072TDK0</accession>
<dbReference type="AlphaFoldDB" id="A0A072TDK0"/>
<dbReference type="Gramene" id="rna1692">
    <property type="protein sequence ID" value="RHN78167.1"/>
    <property type="gene ID" value="gene1692"/>
</dbReference>
<reference evidence="3" key="3">
    <citation type="submission" date="2015-06" db="UniProtKB">
        <authorList>
            <consortium name="EnsemblPlants"/>
        </authorList>
    </citation>
    <scope>IDENTIFICATION</scope>
    <source>
        <strain evidence="3">cv. Jemalong A17</strain>
    </source>
</reference>
<dbReference type="EMBL" id="PSQE01000001">
    <property type="protein sequence ID" value="RHN78167.1"/>
    <property type="molecule type" value="Genomic_DNA"/>
</dbReference>
<evidence type="ECO:0000313" key="1">
    <source>
        <dbReference type="EMBL" id="KEH15639.1"/>
    </source>
</evidence>
<dbReference type="HOGENOM" id="CLU_2546127_0_0_1"/>